<reference evidence="2 3" key="1">
    <citation type="submission" date="2019-02" db="EMBL/GenBank/DDBJ databases">
        <title>Deep-cultivation of Planctomycetes and their phenomic and genomic characterization uncovers novel biology.</title>
        <authorList>
            <person name="Wiegand S."/>
            <person name="Jogler M."/>
            <person name="Boedeker C."/>
            <person name="Pinto D."/>
            <person name="Vollmers J."/>
            <person name="Rivas-Marin E."/>
            <person name="Kohn T."/>
            <person name="Peeters S.H."/>
            <person name="Heuer A."/>
            <person name="Rast P."/>
            <person name="Oberbeckmann S."/>
            <person name="Bunk B."/>
            <person name="Jeske O."/>
            <person name="Meyerdierks A."/>
            <person name="Storesund J.E."/>
            <person name="Kallscheuer N."/>
            <person name="Luecker S."/>
            <person name="Lage O.M."/>
            <person name="Pohl T."/>
            <person name="Merkel B.J."/>
            <person name="Hornburger P."/>
            <person name="Mueller R.-W."/>
            <person name="Bruemmer F."/>
            <person name="Labrenz M."/>
            <person name="Spormann A.M."/>
            <person name="Op Den Camp H."/>
            <person name="Overmann J."/>
            <person name="Amann R."/>
            <person name="Jetten M.S.M."/>
            <person name="Mascher T."/>
            <person name="Medema M.H."/>
            <person name="Devos D.P."/>
            <person name="Kaster A.-K."/>
            <person name="Ovreas L."/>
            <person name="Rohde M."/>
            <person name="Galperin M.Y."/>
            <person name="Jogler C."/>
        </authorList>
    </citation>
    <scope>NUCLEOTIDE SEQUENCE [LARGE SCALE GENOMIC DNA]</scope>
    <source>
        <strain evidence="2 3">Pla111</strain>
    </source>
</reference>
<dbReference type="Gene3D" id="3.30.420.40">
    <property type="match status" value="2"/>
</dbReference>
<dbReference type="AlphaFoldDB" id="A0A5C5WFE6"/>
<dbReference type="InterPro" id="IPR043129">
    <property type="entry name" value="ATPase_NBD"/>
</dbReference>
<keyword evidence="3" id="KW-1185">Reference proteome</keyword>
<dbReference type="PANTHER" id="PTHR43190:SF3">
    <property type="entry name" value="N-ACETYL-D-GLUCOSAMINE KINASE"/>
    <property type="match status" value="1"/>
</dbReference>
<dbReference type="InterPro" id="IPR002731">
    <property type="entry name" value="ATPase_BadF"/>
</dbReference>
<comment type="caution">
    <text evidence="2">The sequence shown here is derived from an EMBL/GenBank/DDBJ whole genome shotgun (WGS) entry which is preliminary data.</text>
</comment>
<dbReference type="RefSeq" id="WP_146571184.1">
    <property type="nucleotide sequence ID" value="NZ_SJPH01000001.1"/>
</dbReference>
<sequence length="325" mass="32879">MSRLLLGIDGGGTKTAARIAAVQDGKPLCVLGSGFAGGSNPYSVGWQPALEAIGQAVVAARANAGVVQTIDTAVLAIAGCATDSARRRVQQEAETLGLAKHVVVAPDTAPLLADARPGCSAVGLIAGTGSIAVGRTEAGESFAVGGWGYLIDDAGSGFSLGRAALHELCRQHDAELPLDPVLLEAVLHTWAIGSLREVKRVVYEAADPRAQIATLAQPVLRCAAAGSPLAAEIAAAGAAALAHLAAECAAKVDRSLGDQPDRAAPEFYLAGGLLTGSPSYRARVRDQIERLRPGAVTHLAPDAACGCLLIGRQLAASRNAAAIGI</sequence>
<proteinExistence type="predicted"/>
<dbReference type="Proteomes" id="UP000318995">
    <property type="component" value="Unassembled WGS sequence"/>
</dbReference>
<dbReference type="InterPro" id="IPR052519">
    <property type="entry name" value="Euk-type_GlcNAc_Kinase"/>
</dbReference>
<gene>
    <name evidence="2" type="ORF">Pla111_06070</name>
</gene>
<evidence type="ECO:0000313" key="2">
    <source>
        <dbReference type="EMBL" id="TWT48831.1"/>
    </source>
</evidence>
<dbReference type="EMBL" id="SJPH01000001">
    <property type="protein sequence ID" value="TWT48831.1"/>
    <property type="molecule type" value="Genomic_DNA"/>
</dbReference>
<dbReference type="CDD" id="cd24007">
    <property type="entry name" value="ASKHA_NBD_eukNAGK-like"/>
    <property type="match status" value="1"/>
</dbReference>
<feature type="domain" description="ATPase BadF/BadG/BcrA/BcrD type" evidence="1">
    <location>
        <begin position="6"/>
        <end position="282"/>
    </location>
</feature>
<evidence type="ECO:0000313" key="3">
    <source>
        <dbReference type="Proteomes" id="UP000318995"/>
    </source>
</evidence>
<evidence type="ECO:0000259" key="1">
    <source>
        <dbReference type="Pfam" id="PF01869"/>
    </source>
</evidence>
<accession>A0A5C5WFE6</accession>
<dbReference type="OrthoDB" id="9772633at2"/>
<organism evidence="2 3">
    <name type="scientific">Botrimarina hoheduenensis</name>
    <dbReference type="NCBI Taxonomy" id="2528000"/>
    <lineage>
        <taxon>Bacteria</taxon>
        <taxon>Pseudomonadati</taxon>
        <taxon>Planctomycetota</taxon>
        <taxon>Planctomycetia</taxon>
        <taxon>Pirellulales</taxon>
        <taxon>Lacipirellulaceae</taxon>
        <taxon>Botrimarina</taxon>
    </lineage>
</organism>
<dbReference type="PANTHER" id="PTHR43190">
    <property type="entry name" value="N-ACETYL-D-GLUCOSAMINE KINASE"/>
    <property type="match status" value="1"/>
</dbReference>
<dbReference type="Pfam" id="PF01869">
    <property type="entry name" value="BcrAD_BadFG"/>
    <property type="match status" value="1"/>
</dbReference>
<protein>
    <submittedName>
        <fullName evidence="2">BadF/BadG/BcrA/BcrD ATPase family protein</fullName>
    </submittedName>
</protein>
<name>A0A5C5WFE6_9BACT</name>
<dbReference type="SUPFAM" id="SSF53067">
    <property type="entry name" value="Actin-like ATPase domain"/>
    <property type="match status" value="2"/>
</dbReference>